<evidence type="ECO:0000256" key="1">
    <source>
        <dbReference type="ARBA" id="ARBA00004173"/>
    </source>
</evidence>
<dbReference type="GO" id="GO:0005759">
    <property type="term" value="C:mitochondrial matrix"/>
    <property type="evidence" value="ECO:0007669"/>
    <property type="project" value="TreeGrafter"/>
</dbReference>
<evidence type="ECO:0008006" key="8">
    <source>
        <dbReference type="Google" id="ProtNLM"/>
    </source>
</evidence>
<evidence type="ECO:0000313" key="7">
    <source>
        <dbReference type="Proteomes" id="UP001152747"/>
    </source>
</evidence>
<reference evidence="6" key="1">
    <citation type="submission" date="2022-11" db="EMBL/GenBank/DDBJ databases">
        <authorList>
            <person name="Kikuchi T."/>
        </authorList>
    </citation>
    <scope>NUCLEOTIDE SEQUENCE</scope>
    <source>
        <strain evidence="6">PS1010</strain>
    </source>
</reference>
<dbReference type="InterPro" id="IPR045179">
    <property type="entry name" value="YgfZ/GcvT"/>
</dbReference>
<sequence length="271" mass="30539">MIKLPHRVLVRFHGPDTYSFLQGLITNDINLLKSANGVSAFLLNTKGRIVEDVLLWNRGTDDIFLECSKNNKTNIIKEIMKYRLRKKVEIEESSDSVGFLESNKENFIDPRFSKFGSRVFGQNLEWEDNSEKYNNLRRKIGLAEGANELEGLLPFQANGDFLNMVSLDKGCYIGQELTARTAHTGVIRRRIIPFKNDGLIELDSDILDEKKNKVGKIISSDKTNSLGILQLSAFGKSLTSSNGIVLVASKPEWMPDKIINNNDSNTKKNLS</sequence>
<evidence type="ECO:0000256" key="2">
    <source>
        <dbReference type="ARBA" id="ARBA00022946"/>
    </source>
</evidence>
<evidence type="ECO:0000313" key="6">
    <source>
        <dbReference type="EMBL" id="CAI5438438.1"/>
    </source>
</evidence>
<dbReference type="AlphaFoldDB" id="A0A9P1I6A7"/>
<evidence type="ECO:0000259" key="4">
    <source>
        <dbReference type="Pfam" id="PF01571"/>
    </source>
</evidence>
<dbReference type="NCBIfam" id="TIGR03317">
    <property type="entry name" value="ygfZ_signature"/>
    <property type="match status" value="1"/>
</dbReference>
<dbReference type="Gene3D" id="3.30.1360.120">
    <property type="entry name" value="Probable tRNA modification gtpase trme, domain 1"/>
    <property type="match status" value="1"/>
</dbReference>
<keyword evidence="2" id="KW-0809">Transit peptide</keyword>
<dbReference type="EMBL" id="CANHGI010000001">
    <property type="protein sequence ID" value="CAI5438438.1"/>
    <property type="molecule type" value="Genomic_DNA"/>
</dbReference>
<dbReference type="Pfam" id="PF25455">
    <property type="entry name" value="Beta-barrel_CAF17_C"/>
    <property type="match status" value="1"/>
</dbReference>
<feature type="domain" description="GCVT N-terminal" evidence="4">
    <location>
        <begin position="10"/>
        <end position="99"/>
    </location>
</feature>
<dbReference type="InterPro" id="IPR027266">
    <property type="entry name" value="TrmE/GcvT-like"/>
</dbReference>
<dbReference type="PANTHER" id="PTHR22602:SF0">
    <property type="entry name" value="TRANSFERASE CAF17, MITOCHONDRIAL-RELATED"/>
    <property type="match status" value="1"/>
</dbReference>
<dbReference type="OrthoDB" id="191995at2759"/>
<dbReference type="InterPro" id="IPR017703">
    <property type="entry name" value="YgfZ/GCV_T_CS"/>
</dbReference>
<dbReference type="Proteomes" id="UP001152747">
    <property type="component" value="Unassembled WGS sequence"/>
</dbReference>
<dbReference type="PIRSF" id="PIRSF006487">
    <property type="entry name" value="GcvT"/>
    <property type="match status" value="1"/>
</dbReference>
<proteinExistence type="predicted"/>
<dbReference type="InterPro" id="IPR057460">
    <property type="entry name" value="CAF17_C"/>
</dbReference>
<dbReference type="Gene3D" id="2.40.30.160">
    <property type="match status" value="1"/>
</dbReference>
<evidence type="ECO:0000259" key="5">
    <source>
        <dbReference type="Pfam" id="PF25455"/>
    </source>
</evidence>
<keyword evidence="3" id="KW-0496">Mitochondrion</keyword>
<dbReference type="Pfam" id="PF01571">
    <property type="entry name" value="GCV_T"/>
    <property type="match status" value="1"/>
</dbReference>
<keyword evidence="7" id="KW-1185">Reference proteome</keyword>
<organism evidence="6 7">
    <name type="scientific">Caenorhabditis angaria</name>
    <dbReference type="NCBI Taxonomy" id="860376"/>
    <lineage>
        <taxon>Eukaryota</taxon>
        <taxon>Metazoa</taxon>
        <taxon>Ecdysozoa</taxon>
        <taxon>Nematoda</taxon>
        <taxon>Chromadorea</taxon>
        <taxon>Rhabditida</taxon>
        <taxon>Rhabditina</taxon>
        <taxon>Rhabditomorpha</taxon>
        <taxon>Rhabditoidea</taxon>
        <taxon>Rhabditidae</taxon>
        <taxon>Peloderinae</taxon>
        <taxon>Caenorhabditis</taxon>
    </lineage>
</organism>
<accession>A0A9P1I6A7</accession>
<dbReference type="InterPro" id="IPR006222">
    <property type="entry name" value="GCVT_N"/>
</dbReference>
<feature type="domain" description="CAF17 C-terminal" evidence="5">
    <location>
        <begin position="188"/>
        <end position="255"/>
    </location>
</feature>
<comment type="subcellular location">
    <subcellularLocation>
        <location evidence="1">Mitochondrion</location>
    </subcellularLocation>
</comment>
<name>A0A9P1I6A7_9PELO</name>
<dbReference type="GO" id="GO:0016226">
    <property type="term" value="P:iron-sulfur cluster assembly"/>
    <property type="evidence" value="ECO:0007669"/>
    <property type="project" value="TreeGrafter"/>
</dbReference>
<gene>
    <name evidence="6" type="ORF">CAMP_LOCUS1075</name>
</gene>
<evidence type="ECO:0000256" key="3">
    <source>
        <dbReference type="ARBA" id="ARBA00023128"/>
    </source>
</evidence>
<dbReference type="SUPFAM" id="SSF103025">
    <property type="entry name" value="Folate-binding domain"/>
    <property type="match status" value="1"/>
</dbReference>
<protein>
    <recommendedName>
        <fullName evidence="8">Aminomethyltransferase folate-binding domain-containing protein</fullName>
    </recommendedName>
</protein>
<comment type="caution">
    <text evidence="6">The sequence shown here is derived from an EMBL/GenBank/DDBJ whole genome shotgun (WGS) entry which is preliminary data.</text>
</comment>
<dbReference type="PANTHER" id="PTHR22602">
    <property type="entry name" value="TRANSFERASE CAF17, MITOCHONDRIAL-RELATED"/>
    <property type="match status" value="1"/>
</dbReference>